<protein>
    <submittedName>
        <fullName evidence="3">DUF222 domain-containing protein</fullName>
    </submittedName>
</protein>
<dbReference type="InterPro" id="IPR002711">
    <property type="entry name" value="HNH"/>
</dbReference>
<feature type="domain" description="HNH nuclease" evidence="2">
    <location>
        <begin position="407"/>
        <end position="457"/>
    </location>
</feature>
<sequence>MNTQQMDRPASALERELEHILGRPVWTRIESWVPLPRVPQSDPAPDAVNAFRPCTPRASSPSVPAMPEVPEEPAPPLLAVLDDLITRFEQLAPAEGAAESIDRIAALETLIRSASGALAAEEVAFAARQRADQLAAGVKARDLGRGIAEQIAFARKISPTSGARHLAAAQALQTRLPLTWAELRAGRISETQARIAVTRTSHLSDTDANIVDAALAPRMSGWNAGATEKAVDHAAYAIDPRGSVDRKAAAEQDRRVWVRPAPDSMAIVSALLPMAQGVAVFANLRTAAQTMHGTGAAEGRGLGQVMADLLVTRCTGQSRASAVPMEIRVTMPLDSLLGNGNQPAWVDDFGPVAAPLVREACGGPGSEAGCGTTAPEDPRLWIRRLFTDPVDGTTVAVDPRRRLFPKSMARHITVRDRTCRQPYCDSPIREVDHVVPFADGGPTTIENGQGVCLRGNKLKELPGWSTSRRKDGSTVVVTPTGHRYIREPQAAAGLPAVTRRE</sequence>
<proteinExistence type="inferred from homology"/>
<comment type="similarity">
    <text evidence="1">Belongs to the Rv1128c/1148c/1588c/1702c/1945/3466 family.</text>
</comment>
<dbReference type="EMBL" id="CP159218">
    <property type="protein sequence ID" value="XCG65135.1"/>
    <property type="molecule type" value="Genomic_DNA"/>
</dbReference>
<dbReference type="RefSeq" id="WP_353650746.1">
    <property type="nucleotide sequence ID" value="NZ_CP159218.1"/>
</dbReference>
<accession>A0AAU8DS43</accession>
<dbReference type="CDD" id="cd00085">
    <property type="entry name" value="HNHc"/>
    <property type="match status" value="1"/>
</dbReference>
<dbReference type="InterPro" id="IPR003870">
    <property type="entry name" value="DUF222"/>
</dbReference>
<reference evidence="3" key="1">
    <citation type="submission" date="2024-05" db="EMBL/GenBank/DDBJ databases">
        <authorList>
            <person name="Cai S.Y."/>
            <person name="Jin L.M."/>
            <person name="Li H.R."/>
        </authorList>
    </citation>
    <scope>NUCLEOTIDE SEQUENCE</scope>
    <source>
        <strain evidence="3">A5-74</strain>
    </source>
</reference>
<evidence type="ECO:0000259" key="2">
    <source>
        <dbReference type="SMART" id="SM00507"/>
    </source>
</evidence>
<dbReference type="GO" id="GO:0003676">
    <property type="term" value="F:nucleic acid binding"/>
    <property type="evidence" value="ECO:0007669"/>
    <property type="project" value="InterPro"/>
</dbReference>
<dbReference type="GO" id="GO:0008270">
    <property type="term" value="F:zinc ion binding"/>
    <property type="evidence" value="ECO:0007669"/>
    <property type="project" value="InterPro"/>
</dbReference>
<dbReference type="Pfam" id="PF02720">
    <property type="entry name" value="DUF222"/>
    <property type="match status" value="1"/>
</dbReference>
<dbReference type="Pfam" id="PF01844">
    <property type="entry name" value="HNH"/>
    <property type="match status" value="1"/>
</dbReference>
<dbReference type="Gene3D" id="1.10.30.50">
    <property type="match status" value="1"/>
</dbReference>
<dbReference type="GO" id="GO:0004519">
    <property type="term" value="F:endonuclease activity"/>
    <property type="evidence" value="ECO:0007669"/>
    <property type="project" value="InterPro"/>
</dbReference>
<name>A0AAU8DS43_9ACTN</name>
<dbReference type="InterPro" id="IPR003615">
    <property type="entry name" value="HNH_nuc"/>
</dbReference>
<evidence type="ECO:0000313" key="3">
    <source>
        <dbReference type="EMBL" id="XCG65135.1"/>
    </source>
</evidence>
<gene>
    <name evidence="3" type="ORF">ABLG96_07520</name>
</gene>
<evidence type="ECO:0000256" key="1">
    <source>
        <dbReference type="ARBA" id="ARBA00023450"/>
    </source>
</evidence>
<organism evidence="3">
    <name type="scientific">Nakamurella sp. A5-74</name>
    <dbReference type="NCBI Taxonomy" id="3158264"/>
    <lineage>
        <taxon>Bacteria</taxon>
        <taxon>Bacillati</taxon>
        <taxon>Actinomycetota</taxon>
        <taxon>Actinomycetes</taxon>
        <taxon>Nakamurellales</taxon>
        <taxon>Nakamurellaceae</taxon>
        <taxon>Nakamurella</taxon>
    </lineage>
</organism>
<dbReference type="AlphaFoldDB" id="A0AAU8DS43"/>
<dbReference type="SMART" id="SM00507">
    <property type="entry name" value="HNHc"/>
    <property type="match status" value="1"/>
</dbReference>